<keyword evidence="2" id="KW-1185">Reference proteome</keyword>
<dbReference type="EMBL" id="BPQP01000001">
    <property type="protein sequence ID" value="GJD92887.1"/>
    <property type="molecule type" value="Genomic_DNA"/>
</dbReference>
<name>A0ABQ4RRT3_9HYPH</name>
<reference evidence="1" key="1">
    <citation type="journal article" date="2021" name="Front. Microbiol.">
        <title>Comprehensive Comparative Genomics and Phenotyping of Methylobacterium Species.</title>
        <authorList>
            <person name="Alessa O."/>
            <person name="Ogura Y."/>
            <person name="Fujitani Y."/>
            <person name="Takami H."/>
            <person name="Hayashi T."/>
            <person name="Sahin N."/>
            <person name="Tani A."/>
        </authorList>
    </citation>
    <scope>NUCLEOTIDE SEQUENCE</scope>
    <source>
        <strain evidence="1">DSM 19015</strain>
    </source>
</reference>
<evidence type="ECO:0000313" key="2">
    <source>
        <dbReference type="Proteomes" id="UP001055125"/>
    </source>
</evidence>
<reference evidence="1" key="2">
    <citation type="submission" date="2021-08" db="EMBL/GenBank/DDBJ databases">
        <authorList>
            <person name="Tani A."/>
            <person name="Ola A."/>
            <person name="Ogura Y."/>
            <person name="Katsura K."/>
            <person name="Hayashi T."/>
        </authorList>
    </citation>
    <scope>NUCLEOTIDE SEQUENCE</scope>
    <source>
        <strain evidence="1">DSM 19015</strain>
    </source>
</reference>
<dbReference type="RefSeq" id="WP_238241954.1">
    <property type="nucleotide sequence ID" value="NZ_BPQP01000001.1"/>
</dbReference>
<comment type="caution">
    <text evidence="1">The sequence shown here is derived from an EMBL/GenBank/DDBJ whole genome shotgun (WGS) entry which is preliminary data.</text>
</comment>
<sequence>MVTVSFTAADPRDPDGERTLDIEFTIDSYGCPGNTFGLPEDCYPAEPAEISVASARDITGANVLSLLTTDQREAIETEILERHDFDRSHDYDPREDWF</sequence>
<protein>
    <submittedName>
        <fullName evidence="1">Uncharacterized protein</fullName>
    </submittedName>
</protein>
<gene>
    <name evidence="1" type="ORF">OCOJLMKI_0070</name>
</gene>
<dbReference type="Proteomes" id="UP001055125">
    <property type="component" value="Unassembled WGS sequence"/>
</dbReference>
<proteinExistence type="predicted"/>
<accession>A0ABQ4RRT3</accession>
<evidence type="ECO:0000313" key="1">
    <source>
        <dbReference type="EMBL" id="GJD92887.1"/>
    </source>
</evidence>
<organism evidence="1 2">
    <name type="scientific">Methylobacterium iners</name>
    <dbReference type="NCBI Taxonomy" id="418707"/>
    <lineage>
        <taxon>Bacteria</taxon>
        <taxon>Pseudomonadati</taxon>
        <taxon>Pseudomonadota</taxon>
        <taxon>Alphaproteobacteria</taxon>
        <taxon>Hyphomicrobiales</taxon>
        <taxon>Methylobacteriaceae</taxon>
        <taxon>Methylobacterium</taxon>
    </lineage>
</organism>